<dbReference type="EMBL" id="JACJIH010000001">
    <property type="protein sequence ID" value="MBA8920420.1"/>
    <property type="molecule type" value="Genomic_DNA"/>
</dbReference>
<evidence type="ECO:0000313" key="2">
    <source>
        <dbReference type="EMBL" id="MBA8920420.1"/>
    </source>
</evidence>
<accession>A0A839FFD6</accession>
<reference evidence="2 3" key="1">
    <citation type="submission" date="2020-08" db="EMBL/GenBank/DDBJ databases">
        <title>Sequencing the genomes of 1000 actinobacteria strains.</title>
        <authorList>
            <person name="Klenk H.-P."/>
        </authorList>
    </citation>
    <scope>NUCLEOTIDE SEQUENCE [LARGE SCALE GENOMIC DNA]</scope>
    <source>
        <strain evidence="2 3">DSM 19081</strain>
    </source>
</reference>
<feature type="compositionally biased region" description="Pro residues" evidence="1">
    <location>
        <begin position="202"/>
        <end position="212"/>
    </location>
</feature>
<feature type="region of interest" description="Disordered" evidence="1">
    <location>
        <begin position="161"/>
        <end position="224"/>
    </location>
</feature>
<organism evidence="2 3">
    <name type="scientific">Nesterenkonia jeotgali</name>
    <dbReference type="NCBI Taxonomy" id="317018"/>
    <lineage>
        <taxon>Bacteria</taxon>
        <taxon>Bacillati</taxon>
        <taxon>Actinomycetota</taxon>
        <taxon>Actinomycetes</taxon>
        <taxon>Micrococcales</taxon>
        <taxon>Micrococcaceae</taxon>
        <taxon>Nesterenkonia</taxon>
    </lineage>
</organism>
<feature type="compositionally biased region" description="Basic and acidic residues" evidence="1">
    <location>
        <begin position="350"/>
        <end position="374"/>
    </location>
</feature>
<dbReference type="RefSeq" id="WP_182494834.1">
    <property type="nucleotide sequence ID" value="NZ_BAAAKT010000002.1"/>
</dbReference>
<feature type="compositionally biased region" description="Basic and acidic residues" evidence="1">
    <location>
        <begin position="179"/>
        <end position="191"/>
    </location>
</feature>
<dbReference type="AlphaFoldDB" id="A0A839FFD6"/>
<comment type="caution">
    <text evidence="2">The sequence shown here is derived from an EMBL/GenBank/DDBJ whole genome shotgun (WGS) entry which is preliminary data.</text>
</comment>
<dbReference type="Proteomes" id="UP000546252">
    <property type="component" value="Unassembled WGS sequence"/>
</dbReference>
<protein>
    <submittedName>
        <fullName evidence="2">Uncharacterized protein</fullName>
    </submittedName>
</protein>
<evidence type="ECO:0000313" key="3">
    <source>
        <dbReference type="Proteomes" id="UP000546252"/>
    </source>
</evidence>
<gene>
    <name evidence="2" type="ORF">HNR24_000353</name>
</gene>
<feature type="region of interest" description="Disordered" evidence="1">
    <location>
        <begin position="348"/>
        <end position="382"/>
    </location>
</feature>
<name>A0A839FFD6_9MICC</name>
<proteinExistence type="predicted"/>
<evidence type="ECO:0000256" key="1">
    <source>
        <dbReference type="SAM" id="MobiDB-lite"/>
    </source>
</evidence>
<sequence>MAGDFRKINSMIWSDSSWRSLPPLEQWLYFALLTNSKTSYVGVLDWRPRKLAGLADGVSGADLEELAQELQRKRFILIDEEREECLVRSFIKHDGVLKNQNLGKSIGRDFAATYSEPIRQVIVHEVQKLVDSAEDDLKAVTNKYSRPFILEILRNPSAPIEQFLDPQSSPATPQLTPDQKPEQTPEGRPEPRPGVGGQPTGGHPPSPSPSPPSKEGGPGEGLTEASSAEIALIEPEKAGPTVEDFFNQFWEHWPRKMKKPDALKAFKRAVKEKRATPERIVQGAEIYSRSRLPEERFIPHPATWLNNDQWNDLDAQPFASRGAGRPTVENPGAFTNWSLDDYRPWASRPHVVEAQERVDDARSRGEEPTDDDLRTIAGPDGS</sequence>
<feature type="compositionally biased region" description="Polar residues" evidence="1">
    <location>
        <begin position="165"/>
        <end position="177"/>
    </location>
</feature>